<reference evidence="3 4" key="1">
    <citation type="submission" date="2016-10" db="EMBL/GenBank/DDBJ databases">
        <authorList>
            <person name="Varghese N."/>
            <person name="Submissions S."/>
        </authorList>
    </citation>
    <scope>NUCLEOTIDE SEQUENCE [LARGE SCALE GENOMIC DNA]</scope>
    <source>
        <strain evidence="4">ATCC 20501</strain>
        <strain evidence="2 3">CGMCC 4.3529</strain>
    </source>
</reference>
<proteinExistence type="predicted"/>
<dbReference type="EMBL" id="FNVB01000023">
    <property type="protein sequence ID" value="SEG98845.1"/>
    <property type="molecule type" value="Genomic_DNA"/>
</dbReference>
<evidence type="ECO:0000313" key="2">
    <source>
        <dbReference type="EMBL" id="SFD22904.1"/>
    </source>
</evidence>
<dbReference type="Proteomes" id="UP000236729">
    <property type="component" value="Unassembled WGS sequence"/>
</dbReference>
<dbReference type="RefSeq" id="WP_177247522.1">
    <property type="nucleotide sequence ID" value="NZ_FNVB01000023.1"/>
</dbReference>
<dbReference type="EMBL" id="FOME01000003">
    <property type="protein sequence ID" value="SFD22904.1"/>
    <property type="molecule type" value="Genomic_DNA"/>
</dbReference>
<dbReference type="Proteomes" id="UP000199690">
    <property type="component" value="Unassembled WGS sequence"/>
</dbReference>
<evidence type="ECO:0000313" key="1">
    <source>
        <dbReference type="EMBL" id="SEG98845.1"/>
    </source>
</evidence>
<gene>
    <name evidence="1" type="ORF">SAMN02982929_07231</name>
    <name evidence="2" type="ORF">SAMN05216506_103147</name>
</gene>
<keyword evidence="3" id="KW-1185">Reference proteome</keyword>
<sequence>MPSAVALRHQDQRATTVNRTARAVLERWHQVDPTAVSRSWAFLLSEVVALVRAGQLTAARQTESYMRELLGDAPPVIVPDAFAASAPDGRPLDALLSLAIPTTLRALAQELPRKAAMARGAVFLDVAVRTVVADTGRQADQVAMVATPRVRSYLRVLELPSCARCIVLAGQEYRVLAGFLRHPRCDCAMEPVTASHTPDVLSPKRVFDRLSAAERVRAFGEAGTQAIEDGADISQVVNARRGVATLAAYGQRVRATSEGATTRGLAGARLRNFERRAGSRYRTSRTPRLMPEEIYKRADDREHAVRLLRNHGYII</sequence>
<reference evidence="1" key="2">
    <citation type="submission" date="2016-10" db="EMBL/GenBank/DDBJ databases">
        <authorList>
            <person name="de Groot N.N."/>
        </authorList>
    </citation>
    <scope>NUCLEOTIDE SEQUENCE [LARGE SCALE GENOMIC DNA]</scope>
    <source>
        <strain evidence="1">ATCC 20501</strain>
    </source>
</reference>
<evidence type="ECO:0008006" key="5">
    <source>
        <dbReference type="Google" id="ProtNLM"/>
    </source>
</evidence>
<evidence type="ECO:0000313" key="4">
    <source>
        <dbReference type="Proteomes" id="UP000236729"/>
    </source>
</evidence>
<dbReference type="AlphaFoldDB" id="A0A1H6EPI5"/>
<protein>
    <recommendedName>
        <fullName evidence="5">Phage Mu protein F like protein</fullName>
    </recommendedName>
</protein>
<name>A0A1H6EPI5_9PSEU</name>
<accession>A0A1H6EPI5</accession>
<evidence type="ECO:0000313" key="3">
    <source>
        <dbReference type="Proteomes" id="UP000199690"/>
    </source>
</evidence>
<accession>A0A1I1QL98</accession>
<organism evidence="1 4">
    <name type="scientific">Saccharopolyspora kobensis</name>
    <dbReference type="NCBI Taxonomy" id="146035"/>
    <lineage>
        <taxon>Bacteria</taxon>
        <taxon>Bacillati</taxon>
        <taxon>Actinomycetota</taxon>
        <taxon>Actinomycetes</taxon>
        <taxon>Pseudonocardiales</taxon>
        <taxon>Pseudonocardiaceae</taxon>
        <taxon>Saccharopolyspora</taxon>
    </lineage>
</organism>